<gene>
    <name evidence="1" type="ORF">LCGC14_2700950</name>
</gene>
<evidence type="ECO:0008006" key="2">
    <source>
        <dbReference type="Google" id="ProtNLM"/>
    </source>
</evidence>
<feature type="non-terminal residue" evidence="1">
    <location>
        <position position="113"/>
    </location>
</feature>
<dbReference type="AlphaFoldDB" id="A0A0F8ZFU5"/>
<reference evidence="1" key="1">
    <citation type="journal article" date="2015" name="Nature">
        <title>Complex archaea that bridge the gap between prokaryotes and eukaryotes.</title>
        <authorList>
            <person name="Spang A."/>
            <person name="Saw J.H."/>
            <person name="Jorgensen S.L."/>
            <person name="Zaremba-Niedzwiedzka K."/>
            <person name="Martijn J."/>
            <person name="Lind A.E."/>
            <person name="van Eijk R."/>
            <person name="Schleper C."/>
            <person name="Guy L."/>
            <person name="Ettema T.J."/>
        </authorList>
    </citation>
    <scope>NUCLEOTIDE SEQUENCE</scope>
</reference>
<proteinExistence type="predicted"/>
<accession>A0A0F8ZFU5</accession>
<sequence length="113" mass="12979">MAIKTIKTVEQKHELGTNHNNNMANKNGLDEIDLWAMGIGEAEKAKREISKAGKKSWSDPIHHKKRVENQKRLWVNPVFHKQQKTKMAQGNTVKPNKPEIELLSILQTLYPDD</sequence>
<name>A0A0F8ZFU5_9ZZZZ</name>
<dbReference type="EMBL" id="LAZR01048130">
    <property type="protein sequence ID" value="KKK92633.1"/>
    <property type="molecule type" value="Genomic_DNA"/>
</dbReference>
<evidence type="ECO:0000313" key="1">
    <source>
        <dbReference type="EMBL" id="KKK92633.1"/>
    </source>
</evidence>
<protein>
    <recommendedName>
        <fullName evidence="2">Nuclease associated modular domain-containing protein</fullName>
    </recommendedName>
</protein>
<organism evidence="1">
    <name type="scientific">marine sediment metagenome</name>
    <dbReference type="NCBI Taxonomy" id="412755"/>
    <lineage>
        <taxon>unclassified sequences</taxon>
        <taxon>metagenomes</taxon>
        <taxon>ecological metagenomes</taxon>
    </lineage>
</organism>
<comment type="caution">
    <text evidence="1">The sequence shown here is derived from an EMBL/GenBank/DDBJ whole genome shotgun (WGS) entry which is preliminary data.</text>
</comment>